<evidence type="ECO:0000313" key="2">
    <source>
        <dbReference type="Proteomes" id="UP000217065"/>
    </source>
</evidence>
<gene>
    <name evidence="1" type="ORF">CF394_05915</name>
</gene>
<reference evidence="1 2" key="1">
    <citation type="submission" date="2017-07" db="EMBL/GenBank/DDBJ databases">
        <title>Tetzosporium hominis gen.nov. sp.nov.</title>
        <authorList>
            <person name="Tetz G."/>
            <person name="Tetz V."/>
        </authorList>
    </citation>
    <scope>NUCLEOTIDE SEQUENCE [LARGE SCALE GENOMIC DNA]</scope>
    <source>
        <strain evidence="1 2">VT-49</strain>
    </source>
</reference>
<evidence type="ECO:0008006" key="3">
    <source>
        <dbReference type="Google" id="ProtNLM"/>
    </source>
</evidence>
<dbReference type="Pfam" id="PF06338">
    <property type="entry name" value="ComK"/>
    <property type="match status" value="1"/>
</dbReference>
<dbReference type="OrthoDB" id="2417337at2"/>
<accession>A0A264W401</accession>
<organism evidence="1 2">
    <name type="scientific">Tetzosporium hominis</name>
    <dbReference type="NCBI Taxonomy" id="2020506"/>
    <lineage>
        <taxon>Bacteria</taxon>
        <taxon>Bacillati</taxon>
        <taxon>Bacillota</taxon>
        <taxon>Bacilli</taxon>
        <taxon>Bacillales</taxon>
        <taxon>Caryophanaceae</taxon>
        <taxon>Tetzosporium</taxon>
    </lineage>
</organism>
<proteinExistence type="predicted"/>
<evidence type="ECO:0000313" key="1">
    <source>
        <dbReference type="EMBL" id="OZS78294.1"/>
    </source>
</evidence>
<dbReference type="Proteomes" id="UP000217065">
    <property type="component" value="Unassembled WGS sequence"/>
</dbReference>
<dbReference type="InterPro" id="IPR010461">
    <property type="entry name" value="ComK"/>
</dbReference>
<dbReference type="AlphaFoldDB" id="A0A264W401"/>
<comment type="caution">
    <text evidence="1">The sequence shown here is derived from an EMBL/GenBank/DDBJ whole genome shotgun (WGS) entry which is preliminary data.</text>
</comment>
<keyword evidence="2" id="KW-1185">Reference proteome</keyword>
<dbReference type="RefSeq" id="WP_094942314.1">
    <property type="nucleotide sequence ID" value="NZ_NOKQ01000196.1"/>
</dbReference>
<protein>
    <recommendedName>
        <fullName evidence="3">Competence protein ComK</fullName>
    </recommendedName>
</protein>
<name>A0A264W401_9BACL</name>
<dbReference type="GO" id="GO:0030420">
    <property type="term" value="P:establishment of competence for transformation"/>
    <property type="evidence" value="ECO:0007669"/>
    <property type="project" value="InterPro"/>
</dbReference>
<dbReference type="EMBL" id="NOKQ01000196">
    <property type="protein sequence ID" value="OZS78294.1"/>
    <property type="molecule type" value="Genomic_DNA"/>
</dbReference>
<sequence length="177" mass="19510">MNGKRVDKDTYLTLDTAIVRPVFSDLRLQAEVITLSGTKTIYAADCFTLVKNTFEFCGKSIGYAIKEANELLGPYHKIPIVVENVAGQLFVLVPLLSPRSPLNTWVALHAIALHKKSAVANGFTDIHLTNGEIVTVNSSFTTLNRQIVLANALRAAYLKNVEDRHQFLSFASPLLPK</sequence>